<keyword evidence="2" id="KW-1185">Reference proteome</keyword>
<dbReference type="AlphaFoldDB" id="A0A1D1USJ1"/>
<organism evidence="1 2">
    <name type="scientific">Ramazzottius varieornatus</name>
    <name type="common">Water bear</name>
    <name type="synonym">Tardigrade</name>
    <dbReference type="NCBI Taxonomy" id="947166"/>
    <lineage>
        <taxon>Eukaryota</taxon>
        <taxon>Metazoa</taxon>
        <taxon>Ecdysozoa</taxon>
        <taxon>Tardigrada</taxon>
        <taxon>Eutardigrada</taxon>
        <taxon>Parachela</taxon>
        <taxon>Hypsibioidea</taxon>
        <taxon>Ramazzottiidae</taxon>
        <taxon>Ramazzottius</taxon>
    </lineage>
</organism>
<dbReference type="Proteomes" id="UP000186922">
    <property type="component" value="Unassembled WGS sequence"/>
</dbReference>
<evidence type="ECO:0000313" key="1">
    <source>
        <dbReference type="EMBL" id="GAU90197.1"/>
    </source>
</evidence>
<name>A0A1D1USJ1_RAMVA</name>
<accession>A0A1D1USJ1</accession>
<gene>
    <name evidence="1" type="primary">RvY_02648-1</name>
    <name evidence="1" type="synonym">RvY_02648.1</name>
    <name evidence="1" type="ORF">RvY_02648</name>
</gene>
<comment type="caution">
    <text evidence="1">The sequence shown here is derived from an EMBL/GenBank/DDBJ whole genome shotgun (WGS) entry which is preliminary data.</text>
</comment>
<evidence type="ECO:0000313" key="2">
    <source>
        <dbReference type="Proteomes" id="UP000186922"/>
    </source>
</evidence>
<dbReference type="EMBL" id="BDGG01000001">
    <property type="protein sequence ID" value="GAU90197.1"/>
    <property type="molecule type" value="Genomic_DNA"/>
</dbReference>
<sequence length="118" mass="13528">MCYTGQHSNGLQSNEYFCKQSAIQASVLAASSGENSSFHPPDLPIVKTWIRSGMIKWKGFIVVICHVLLRCQAHDVLQFVFRQRFTQKRCNFLGHSTTILRNQNKPLKQLSFNTVRSR</sequence>
<proteinExistence type="predicted"/>
<protein>
    <submittedName>
        <fullName evidence="1">Uncharacterized protein</fullName>
    </submittedName>
</protein>
<reference evidence="1 2" key="1">
    <citation type="journal article" date="2016" name="Nat. Commun.">
        <title>Extremotolerant tardigrade genome and improved radiotolerance of human cultured cells by tardigrade-unique protein.</title>
        <authorList>
            <person name="Hashimoto T."/>
            <person name="Horikawa D.D."/>
            <person name="Saito Y."/>
            <person name="Kuwahara H."/>
            <person name="Kozuka-Hata H."/>
            <person name="Shin-I T."/>
            <person name="Minakuchi Y."/>
            <person name="Ohishi K."/>
            <person name="Motoyama A."/>
            <person name="Aizu T."/>
            <person name="Enomoto A."/>
            <person name="Kondo K."/>
            <person name="Tanaka S."/>
            <person name="Hara Y."/>
            <person name="Koshikawa S."/>
            <person name="Sagara H."/>
            <person name="Miura T."/>
            <person name="Yokobori S."/>
            <person name="Miyagawa K."/>
            <person name="Suzuki Y."/>
            <person name="Kubo T."/>
            <person name="Oyama M."/>
            <person name="Kohara Y."/>
            <person name="Fujiyama A."/>
            <person name="Arakawa K."/>
            <person name="Katayama T."/>
            <person name="Toyoda A."/>
            <person name="Kunieda T."/>
        </authorList>
    </citation>
    <scope>NUCLEOTIDE SEQUENCE [LARGE SCALE GENOMIC DNA]</scope>
    <source>
        <strain evidence="1 2">YOKOZUNA-1</strain>
    </source>
</reference>